<gene>
    <name evidence="2" type="ORF">NDU88_008013</name>
</gene>
<keyword evidence="3" id="KW-1185">Reference proteome</keyword>
<proteinExistence type="predicted"/>
<name>A0AAV7PQW8_PLEWA</name>
<dbReference type="AlphaFoldDB" id="A0AAV7PQW8"/>
<feature type="compositionally biased region" description="Polar residues" evidence="1">
    <location>
        <begin position="16"/>
        <end position="26"/>
    </location>
</feature>
<protein>
    <submittedName>
        <fullName evidence="2">Uncharacterized protein</fullName>
    </submittedName>
</protein>
<evidence type="ECO:0000256" key="1">
    <source>
        <dbReference type="SAM" id="MobiDB-lite"/>
    </source>
</evidence>
<evidence type="ECO:0000313" key="2">
    <source>
        <dbReference type="EMBL" id="KAJ1129647.1"/>
    </source>
</evidence>
<reference evidence="2" key="1">
    <citation type="journal article" date="2022" name="bioRxiv">
        <title>Sequencing and chromosome-scale assembly of the giantPleurodeles waltlgenome.</title>
        <authorList>
            <person name="Brown T."/>
            <person name="Elewa A."/>
            <person name="Iarovenko S."/>
            <person name="Subramanian E."/>
            <person name="Araus A.J."/>
            <person name="Petzold A."/>
            <person name="Susuki M."/>
            <person name="Suzuki K.-i.T."/>
            <person name="Hayashi T."/>
            <person name="Toyoda A."/>
            <person name="Oliveira C."/>
            <person name="Osipova E."/>
            <person name="Leigh N.D."/>
            <person name="Simon A."/>
            <person name="Yun M.H."/>
        </authorList>
    </citation>
    <scope>NUCLEOTIDE SEQUENCE</scope>
    <source>
        <strain evidence="2">20211129_DDA</strain>
        <tissue evidence="2">Liver</tissue>
    </source>
</reference>
<sequence length="104" mass="11943">MRLRRNLPRRRCASGGTEQVSQNWTPDSRDFPSERERRTGVNQKVGQSLRSEYSSPIVIVGLFLFVSHPPTPNERRSPARLQDRSRLLPRTSCVFVYCQDIGAL</sequence>
<comment type="caution">
    <text evidence="2">The sequence shown here is derived from an EMBL/GenBank/DDBJ whole genome shotgun (WGS) entry which is preliminary data.</text>
</comment>
<organism evidence="2 3">
    <name type="scientific">Pleurodeles waltl</name>
    <name type="common">Iberian ribbed newt</name>
    <dbReference type="NCBI Taxonomy" id="8319"/>
    <lineage>
        <taxon>Eukaryota</taxon>
        <taxon>Metazoa</taxon>
        <taxon>Chordata</taxon>
        <taxon>Craniata</taxon>
        <taxon>Vertebrata</taxon>
        <taxon>Euteleostomi</taxon>
        <taxon>Amphibia</taxon>
        <taxon>Batrachia</taxon>
        <taxon>Caudata</taxon>
        <taxon>Salamandroidea</taxon>
        <taxon>Salamandridae</taxon>
        <taxon>Pleurodelinae</taxon>
        <taxon>Pleurodeles</taxon>
    </lineage>
</organism>
<dbReference type="Proteomes" id="UP001066276">
    <property type="component" value="Chromosome 7"/>
</dbReference>
<feature type="compositionally biased region" description="Basic and acidic residues" evidence="1">
    <location>
        <begin position="27"/>
        <end position="39"/>
    </location>
</feature>
<dbReference type="EMBL" id="JANPWB010000011">
    <property type="protein sequence ID" value="KAJ1129647.1"/>
    <property type="molecule type" value="Genomic_DNA"/>
</dbReference>
<evidence type="ECO:0000313" key="3">
    <source>
        <dbReference type="Proteomes" id="UP001066276"/>
    </source>
</evidence>
<feature type="region of interest" description="Disordered" evidence="1">
    <location>
        <begin position="1"/>
        <end position="47"/>
    </location>
</feature>
<accession>A0AAV7PQW8</accession>
<feature type="compositionally biased region" description="Basic residues" evidence="1">
    <location>
        <begin position="1"/>
        <end position="12"/>
    </location>
</feature>